<evidence type="ECO:0000256" key="3">
    <source>
        <dbReference type="ARBA" id="ARBA00005189"/>
    </source>
</evidence>
<dbReference type="GO" id="GO:0019432">
    <property type="term" value="P:triglyceride biosynthetic process"/>
    <property type="evidence" value="ECO:0007669"/>
    <property type="project" value="TreeGrafter"/>
</dbReference>
<dbReference type="PANTHER" id="PTHR12317:SF0">
    <property type="entry name" value="ACYLTRANSFERASE"/>
    <property type="match status" value="1"/>
</dbReference>
<comment type="caution">
    <text evidence="15">The sequence shown here is derived from an EMBL/GenBank/DDBJ whole genome shotgun (WGS) entry which is preliminary data.</text>
</comment>
<dbReference type="VEuPathDB" id="TriTrypDB:BCY84_13524"/>
<dbReference type="VEuPathDB" id="TriTrypDB:ECC02_002257"/>
<keyword evidence="8" id="KW-0319">Glycerol metabolism</keyword>
<evidence type="ECO:0000256" key="4">
    <source>
        <dbReference type="ARBA" id="ARBA00005420"/>
    </source>
</evidence>
<gene>
    <name evidence="15" type="ORF">C3747_45g252</name>
</gene>
<evidence type="ECO:0000256" key="6">
    <source>
        <dbReference type="ARBA" id="ARBA00022679"/>
    </source>
</evidence>
<dbReference type="VEuPathDB" id="TriTrypDB:TCDM_04497"/>
<feature type="transmembrane region" description="Helical" evidence="14">
    <location>
        <begin position="170"/>
        <end position="190"/>
    </location>
</feature>
<evidence type="ECO:0000256" key="10">
    <source>
        <dbReference type="ARBA" id="ARBA00022989"/>
    </source>
</evidence>
<sequence length="488" mass="55552">MEFGEGTAMAADHHDSQAAFPLAEEYVVEPTTTEEMHELLDMIVSACDHLQGLIRDRLPVTQREVSKLRKAYWLATGETERLRSRSGSKSSIFGNADCGSAGIQPLHPGVEGRRRQDGKILACDCALRQLEEYVGPRPEAHTFDHDDDSGNEGERSRMRRFFCVPVERRLQTLLVSAFLFFTLIPVSLALTVALLLNWWTMPFMVAYLVHIFTFGQPRHPLRKHTAFTRLKIWRHYGAYFPVRLVIPCRVREKFEPQKNYFFVYHPHGIHGFGAIANFTLDATVSSLLPGIIIHAQTLKLNFYIPFWRELQRLCGNGDASEDCIRRTLRSGPGESVLLVVGGAKESLLASPRTNELSLQSRRGFVRIALQEGSPLVPVYAFGENDVYRIPRAAGSRWWRRVNAILRKVLSFGFPLFVGRGWFNYCFGVLPHRRPIYVVVGEPLPVPKIPQPTPEDLQEWHDKYVAALKRLFDGYRAVYDVESSGLHIH</sequence>
<dbReference type="GO" id="GO:0004144">
    <property type="term" value="F:diacylglycerol O-acyltransferase activity"/>
    <property type="evidence" value="ECO:0007669"/>
    <property type="project" value="TreeGrafter"/>
</dbReference>
<dbReference type="GO" id="GO:0006071">
    <property type="term" value="P:glycerol metabolic process"/>
    <property type="evidence" value="ECO:0007669"/>
    <property type="project" value="UniProtKB-KW"/>
</dbReference>
<dbReference type="Proteomes" id="UP000246078">
    <property type="component" value="Unassembled WGS sequence"/>
</dbReference>
<comment type="similarity">
    <text evidence="4 14">Belongs to the diacylglycerol acyltransferase family.</text>
</comment>
<evidence type="ECO:0000256" key="14">
    <source>
        <dbReference type="RuleBase" id="RU367023"/>
    </source>
</evidence>
<dbReference type="VEuPathDB" id="TriTrypDB:TcCLB.510089.219"/>
<evidence type="ECO:0000256" key="2">
    <source>
        <dbReference type="ARBA" id="ARBA00004771"/>
    </source>
</evidence>
<evidence type="ECO:0000313" key="16">
    <source>
        <dbReference type="Proteomes" id="UP000246078"/>
    </source>
</evidence>
<dbReference type="VEuPathDB" id="TriTrypDB:TcYC6_0073130"/>
<evidence type="ECO:0000256" key="1">
    <source>
        <dbReference type="ARBA" id="ARBA00004477"/>
    </source>
</evidence>
<comment type="subcellular location">
    <subcellularLocation>
        <location evidence="1 14">Endoplasmic reticulum membrane</location>
        <topology evidence="1 14">Multi-pass membrane protein</topology>
    </subcellularLocation>
</comment>
<keyword evidence="10 14" id="KW-1133">Transmembrane helix</keyword>
<dbReference type="GO" id="GO:0005789">
    <property type="term" value="C:endoplasmic reticulum membrane"/>
    <property type="evidence" value="ECO:0007669"/>
    <property type="project" value="UniProtKB-SubCell"/>
</dbReference>
<dbReference type="VEuPathDB" id="TriTrypDB:TcCL_Unassigned04148"/>
<dbReference type="OrthoDB" id="264532at2759"/>
<keyword evidence="9 14" id="KW-0256">Endoplasmic reticulum</keyword>
<dbReference type="AlphaFoldDB" id="A0A2V2WWZ1"/>
<comment type="pathway">
    <text evidence="3">Lipid metabolism.</text>
</comment>
<dbReference type="InterPro" id="IPR007130">
    <property type="entry name" value="DAGAT"/>
</dbReference>
<dbReference type="EMBL" id="PRFC01000045">
    <property type="protein sequence ID" value="PWV13086.1"/>
    <property type="molecule type" value="Genomic_DNA"/>
</dbReference>
<reference evidence="15 16" key="1">
    <citation type="journal article" date="2018" name="Microb. Genom.">
        <title>Expanding an expanded genome: long-read sequencing of Trypanosoma cruzi.</title>
        <authorList>
            <person name="Berna L."/>
            <person name="Rodriguez M."/>
            <person name="Chiribao M.L."/>
            <person name="Parodi-Talice A."/>
            <person name="Pita S."/>
            <person name="Rijo G."/>
            <person name="Alvarez-Valin F."/>
            <person name="Robello C."/>
        </authorList>
    </citation>
    <scope>NUCLEOTIDE SEQUENCE [LARGE SCALE GENOMIC DNA]</scope>
    <source>
        <strain evidence="15 16">TCC</strain>
    </source>
</reference>
<dbReference type="SMR" id="A0A2V2WWZ1"/>
<dbReference type="VEuPathDB" id="TriTrypDB:C4B63_11g80"/>
<comment type="pathway">
    <text evidence="2">Glycerolipid metabolism; triacylglycerol biosynthesis.</text>
</comment>
<organism evidence="15 16">
    <name type="scientific">Trypanosoma cruzi</name>
    <dbReference type="NCBI Taxonomy" id="5693"/>
    <lineage>
        <taxon>Eukaryota</taxon>
        <taxon>Discoba</taxon>
        <taxon>Euglenozoa</taxon>
        <taxon>Kinetoplastea</taxon>
        <taxon>Metakinetoplastina</taxon>
        <taxon>Trypanosomatida</taxon>
        <taxon>Trypanosomatidae</taxon>
        <taxon>Trypanosoma</taxon>
        <taxon>Schizotrypanum</taxon>
    </lineage>
</organism>
<keyword evidence="7 14" id="KW-0812">Transmembrane</keyword>
<dbReference type="EC" id="2.3.1.-" evidence="14"/>
<dbReference type="VEuPathDB" id="TriTrypDB:TcG_06061"/>
<evidence type="ECO:0000313" key="15">
    <source>
        <dbReference type="EMBL" id="PWV13086.1"/>
    </source>
</evidence>
<dbReference type="Pfam" id="PF03982">
    <property type="entry name" value="DAGAT"/>
    <property type="match status" value="1"/>
</dbReference>
<evidence type="ECO:0000256" key="13">
    <source>
        <dbReference type="ARBA" id="ARBA00023315"/>
    </source>
</evidence>
<keyword evidence="6 14" id="KW-0808">Transferase</keyword>
<evidence type="ECO:0000256" key="8">
    <source>
        <dbReference type="ARBA" id="ARBA00022798"/>
    </source>
</evidence>
<accession>A0A2V2WWZ1</accession>
<evidence type="ECO:0000256" key="9">
    <source>
        <dbReference type="ARBA" id="ARBA00022824"/>
    </source>
</evidence>
<evidence type="ECO:0000256" key="5">
    <source>
        <dbReference type="ARBA" id="ARBA00022516"/>
    </source>
</evidence>
<keyword evidence="12 14" id="KW-0472">Membrane</keyword>
<evidence type="ECO:0000256" key="7">
    <source>
        <dbReference type="ARBA" id="ARBA00022692"/>
    </source>
</evidence>
<evidence type="ECO:0000256" key="12">
    <source>
        <dbReference type="ARBA" id="ARBA00023136"/>
    </source>
</evidence>
<dbReference type="VEuPathDB" id="TriTrypDB:TCSYLVIO_006351"/>
<dbReference type="VEuPathDB" id="TriTrypDB:Tc_MARK_6890"/>
<protein>
    <recommendedName>
        <fullName evidence="14">Acyltransferase</fullName>
        <ecNumber evidence="14">2.3.1.-</ecNumber>
    </recommendedName>
</protein>
<dbReference type="OMA" id="YRHYRNY"/>
<name>A0A2V2WWZ1_TRYCR</name>
<dbReference type="CDD" id="cd07987">
    <property type="entry name" value="LPLAT_MGAT-like"/>
    <property type="match status" value="1"/>
</dbReference>
<comment type="caution">
    <text evidence="14">Lacks conserved residue(s) required for the propagation of feature annotation.</text>
</comment>
<evidence type="ECO:0000256" key="11">
    <source>
        <dbReference type="ARBA" id="ARBA00023098"/>
    </source>
</evidence>
<dbReference type="PANTHER" id="PTHR12317">
    <property type="entry name" value="DIACYLGLYCEROL O-ACYLTRANSFERASE"/>
    <property type="match status" value="1"/>
</dbReference>
<keyword evidence="13 15" id="KW-0012">Acyltransferase</keyword>
<dbReference type="VEuPathDB" id="TriTrypDB:C3747_45g252"/>
<keyword evidence="11" id="KW-0443">Lipid metabolism</keyword>
<dbReference type="VEuPathDB" id="TriTrypDB:TcCLB.510421.260"/>
<proteinExistence type="inferred from homology"/>
<dbReference type="VEuPathDB" id="TriTrypDB:TcBrA4_0105340"/>
<keyword evidence="5" id="KW-0444">Lipid biosynthesis</keyword>
<dbReference type="VEuPathDB" id="TriTrypDB:TcCLB.510091.7"/>